<evidence type="ECO:0000256" key="1">
    <source>
        <dbReference type="SAM" id="SignalP"/>
    </source>
</evidence>
<dbReference type="AlphaFoldDB" id="A0A6V7WDW7"/>
<evidence type="ECO:0000313" key="3">
    <source>
        <dbReference type="Proteomes" id="UP000580250"/>
    </source>
</evidence>
<sequence>MRKNILISCLLFLMFCLFDVLASPGESSGQGELNPPPKLQIFLQGNDEPYIRLLRTYVSVKVLYFHVRLITSKHLHKRIKFEWTHTC</sequence>
<feature type="chain" id="PRO_5027899086" evidence="1">
    <location>
        <begin position="23"/>
        <end position="87"/>
    </location>
</feature>
<proteinExistence type="predicted"/>
<feature type="signal peptide" evidence="1">
    <location>
        <begin position="1"/>
        <end position="22"/>
    </location>
</feature>
<organism evidence="2 3">
    <name type="scientific">Meloidogyne enterolobii</name>
    <name type="common">Root-knot nematode worm</name>
    <name type="synonym">Meloidogyne mayaguensis</name>
    <dbReference type="NCBI Taxonomy" id="390850"/>
    <lineage>
        <taxon>Eukaryota</taxon>
        <taxon>Metazoa</taxon>
        <taxon>Ecdysozoa</taxon>
        <taxon>Nematoda</taxon>
        <taxon>Chromadorea</taxon>
        <taxon>Rhabditida</taxon>
        <taxon>Tylenchina</taxon>
        <taxon>Tylenchomorpha</taxon>
        <taxon>Tylenchoidea</taxon>
        <taxon>Meloidogynidae</taxon>
        <taxon>Meloidogyninae</taxon>
        <taxon>Meloidogyne</taxon>
    </lineage>
</organism>
<evidence type="ECO:0000313" key="2">
    <source>
        <dbReference type="EMBL" id="CAD2185190.1"/>
    </source>
</evidence>
<name>A0A6V7WDW7_MELEN</name>
<dbReference type="EMBL" id="CAJEWN010000535">
    <property type="protein sequence ID" value="CAD2185190.1"/>
    <property type="molecule type" value="Genomic_DNA"/>
</dbReference>
<protein>
    <submittedName>
        <fullName evidence="2">Uncharacterized protein</fullName>
    </submittedName>
</protein>
<comment type="caution">
    <text evidence="2">The sequence shown here is derived from an EMBL/GenBank/DDBJ whole genome shotgun (WGS) entry which is preliminary data.</text>
</comment>
<reference evidence="2 3" key="1">
    <citation type="submission" date="2020-08" db="EMBL/GenBank/DDBJ databases">
        <authorList>
            <person name="Koutsovoulos G."/>
            <person name="Danchin GJ E."/>
        </authorList>
    </citation>
    <scope>NUCLEOTIDE SEQUENCE [LARGE SCALE GENOMIC DNA]</scope>
</reference>
<dbReference type="Proteomes" id="UP000580250">
    <property type="component" value="Unassembled WGS sequence"/>
</dbReference>
<accession>A0A6V7WDW7</accession>
<keyword evidence="1" id="KW-0732">Signal</keyword>
<gene>
    <name evidence="2" type="ORF">MENT_LOCUS37599</name>
</gene>